<dbReference type="HOGENOM" id="CLU_1329169_0_0_1"/>
<dbReference type="STRING" id="1051891.A0A0C3PP69"/>
<evidence type="ECO:0000313" key="2">
    <source>
        <dbReference type="EMBL" id="KIO16265.1"/>
    </source>
</evidence>
<reference evidence="2 3" key="1">
    <citation type="submission" date="2014-04" db="EMBL/GenBank/DDBJ databases">
        <authorList>
            <consortium name="DOE Joint Genome Institute"/>
            <person name="Kuo A."/>
            <person name="Girlanda M."/>
            <person name="Perotto S."/>
            <person name="Kohler A."/>
            <person name="Nagy L.G."/>
            <person name="Floudas D."/>
            <person name="Copeland A."/>
            <person name="Barry K.W."/>
            <person name="Cichocki N."/>
            <person name="Veneault-Fourrey C."/>
            <person name="LaButti K."/>
            <person name="Lindquist E.A."/>
            <person name="Lipzen A."/>
            <person name="Lundell T."/>
            <person name="Morin E."/>
            <person name="Murat C."/>
            <person name="Sun H."/>
            <person name="Tunlid A."/>
            <person name="Henrissat B."/>
            <person name="Grigoriev I.V."/>
            <person name="Hibbett D.S."/>
            <person name="Martin F."/>
            <person name="Nordberg H.P."/>
            <person name="Cantor M.N."/>
            <person name="Hua S.X."/>
        </authorList>
    </citation>
    <scope>NUCLEOTIDE SEQUENCE [LARGE SCALE GENOMIC DNA]</scope>
    <source>
        <strain evidence="2 3">MUT 4182</strain>
    </source>
</reference>
<accession>A0A0C3PP69</accession>
<feature type="compositionally biased region" description="Basic and acidic residues" evidence="1">
    <location>
        <begin position="11"/>
        <end position="20"/>
    </location>
</feature>
<evidence type="ECO:0000313" key="3">
    <source>
        <dbReference type="Proteomes" id="UP000054248"/>
    </source>
</evidence>
<proteinExistence type="predicted"/>
<dbReference type="EMBL" id="KN823614">
    <property type="protein sequence ID" value="KIO16265.1"/>
    <property type="molecule type" value="Genomic_DNA"/>
</dbReference>
<sequence>MTLSGRTVKKVYHERTRSDTIDSYVAPPTPNANAGGGTGTHTPNASMSFAHGEWQKQLQGQGAKEKGGGGGGWVRGPYKKTVVRDVPGVGPAGELPGSMNGVGEFPVGSEWGKVALALEIRGKRYRTKKERLEMEKRGVPTVWDGSIDYAQLEDPYSVLHHFTPDPFQAPWLQALSEPSAANDDTFPIYSSAPKLAKRTTEIAKRLE</sequence>
<protein>
    <submittedName>
        <fullName evidence="2">Uncharacterized protein</fullName>
    </submittedName>
</protein>
<dbReference type="Proteomes" id="UP000054248">
    <property type="component" value="Unassembled WGS sequence"/>
</dbReference>
<feature type="region of interest" description="Disordered" evidence="1">
    <location>
        <begin position="1"/>
        <end position="76"/>
    </location>
</feature>
<organism evidence="2 3">
    <name type="scientific">Tulasnella calospora MUT 4182</name>
    <dbReference type="NCBI Taxonomy" id="1051891"/>
    <lineage>
        <taxon>Eukaryota</taxon>
        <taxon>Fungi</taxon>
        <taxon>Dikarya</taxon>
        <taxon>Basidiomycota</taxon>
        <taxon>Agaricomycotina</taxon>
        <taxon>Agaricomycetes</taxon>
        <taxon>Cantharellales</taxon>
        <taxon>Tulasnellaceae</taxon>
        <taxon>Tulasnella</taxon>
    </lineage>
</organism>
<evidence type="ECO:0000256" key="1">
    <source>
        <dbReference type="SAM" id="MobiDB-lite"/>
    </source>
</evidence>
<gene>
    <name evidence="2" type="ORF">M407DRAFT_190980</name>
</gene>
<reference evidence="3" key="2">
    <citation type="submission" date="2015-01" db="EMBL/GenBank/DDBJ databases">
        <title>Evolutionary Origins and Diversification of the Mycorrhizal Mutualists.</title>
        <authorList>
            <consortium name="DOE Joint Genome Institute"/>
            <consortium name="Mycorrhizal Genomics Consortium"/>
            <person name="Kohler A."/>
            <person name="Kuo A."/>
            <person name="Nagy L.G."/>
            <person name="Floudas D."/>
            <person name="Copeland A."/>
            <person name="Barry K.W."/>
            <person name="Cichocki N."/>
            <person name="Veneault-Fourrey C."/>
            <person name="LaButti K."/>
            <person name="Lindquist E.A."/>
            <person name="Lipzen A."/>
            <person name="Lundell T."/>
            <person name="Morin E."/>
            <person name="Murat C."/>
            <person name="Riley R."/>
            <person name="Ohm R."/>
            <person name="Sun H."/>
            <person name="Tunlid A."/>
            <person name="Henrissat B."/>
            <person name="Grigoriev I.V."/>
            <person name="Hibbett D.S."/>
            <person name="Martin F."/>
        </authorList>
    </citation>
    <scope>NUCLEOTIDE SEQUENCE [LARGE SCALE GENOMIC DNA]</scope>
    <source>
        <strain evidence="3">MUT 4182</strain>
    </source>
</reference>
<name>A0A0C3PP69_9AGAM</name>
<dbReference type="OrthoDB" id="21449at2759"/>
<dbReference type="AlphaFoldDB" id="A0A0C3PP69"/>
<keyword evidence="3" id="KW-1185">Reference proteome</keyword>
<feature type="non-terminal residue" evidence="2">
    <location>
        <position position="207"/>
    </location>
</feature>